<accession>V5SC99</accession>
<sequence>MPQVIALVVIGAGLYAGYRWVSRTIAKGQRRDQRRVTPKDLGPLEYDAKSGVYRPRGE</sequence>
<gene>
    <name evidence="1" type="ORF">W911_06505</name>
</gene>
<dbReference type="EMBL" id="CP006912">
    <property type="protein sequence ID" value="AHB48112.1"/>
    <property type="molecule type" value="Genomic_DNA"/>
</dbReference>
<dbReference type="KEGG" id="hni:W911_06505"/>
<evidence type="ECO:0000313" key="1">
    <source>
        <dbReference type="EMBL" id="AHB48112.1"/>
    </source>
</evidence>
<dbReference type="PATRIC" id="fig|1029756.8.peg.1364"/>
<dbReference type="Proteomes" id="UP000018542">
    <property type="component" value="Chromosome"/>
</dbReference>
<protein>
    <submittedName>
        <fullName evidence="1">Uncharacterized protein</fullName>
    </submittedName>
</protein>
<keyword evidence="2" id="KW-1185">Reference proteome</keyword>
<dbReference type="HOGENOM" id="CLU_2973324_0_0_5"/>
<reference evidence="1 2" key="1">
    <citation type="journal article" date="2014" name="Genome Announc.">
        <title>Complete Genome Sequence of Hyphomicrobium nitrativorans Strain NL23, a Denitrifying Bacterium Isolated from Biofilm of a Methanol-Fed Denitrification System Treating Seawater at the Montreal Biodome.</title>
        <authorList>
            <person name="Martineau C."/>
            <person name="Villeneuve C."/>
            <person name="Mauffrey F."/>
            <person name="Villemur R."/>
        </authorList>
    </citation>
    <scope>NUCLEOTIDE SEQUENCE [LARGE SCALE GENOMIC DNA]</scope>
    <source>
        <strain evidence="1">NL23</strain>
    </source>
</reference>
<dbReference type="AlphaFoldDB" id="V5SC99"/>
<dbReference type="STRING" id="1029756.W911_06505"/>
<evidence type="ECO:0000313" key="2">
    <source>
        <dbReference type="Proteomes" id="UP000018542"/>
    </source>
</evidence>
<name>V5SC99_9HYPH</name>
<proteinExistence type="predicted"/>
<organism evidence="1 2">
    <name type="scientific">Hyphomicrobium nitrativorans NL23</name>
    <dbReference type="NCBI Taxonomy" id="1029756"/>
    <lineage>
        <taxon>Bacteria</taxon>
        <taxon>Pseudomonadati</taxon>
        <taxon>Pseudomonadota</taxon>
        <taxon>Alphaproteobacteria</taxon>
        <taxon>Hyphomicrobiales</taxon>
        <taxon>Hyphomicrobiaceae</taxon>
        <taxon>Hyphomicrobium</taxon>
    </lineage>
</organism>
<dbReference type="RefSeq" id="WP_023786694.1">
    <property type="nucleotide sequence ID" value="NC_022997.1"/>
</dbReference>